<dbReference type="SUPFAM" id="SSF89028">
    <property type="entry name" value="Cobalamin adenosyltransferase-like"/>
    <property type="match status" value="1"/>
</dbReference>
<dbReference type="EC" id="2.5.1.17" evidence="3 14"/>
<protein>
    <recommendedName>
        <fullName evidence="4 14">Corrinoid adenosyltransferase</fullName>
        <ecNumber evidence="3 14">2.5.1.17</ecNumber>
    </recommendedName>
    <alternativeName>
        <fullName evidence="9 14">Cob(II)alamin adenosyltransferase</fullName>
    </alternativeName>
    <alternativeName>
        <fullName evidence="11 14">Cob(II)yrinic acid a,c-diamide adenosyltransferase</fullName>
    </alternativeName>
    <alternativeName>
        <fullName evidence="10 14">Cobinamide/cobalamin adenosyltransferase</fullName>
    </alternativeName>
</protein>
<keyword evidence="6 14" id="KW-0808">Transferase</keyword>
<evidence type="ECO:0000256" key="1">
    <source>
        <dbReference type="ARBA" id="ARBA00005121"/>
    </source>
</evidence>
<dbReference type="UniPathway" id="UPA00148">
    <property type="reaction ID" value="UER00233"/>
</dbReference>
<feature type="domain" description="Cobalamin adenosyltransferase-like" evidence="15">
    <location>
        <begin position="5"/>
        <end position="177"/>
    </location>
</feature>
<dbReference type="InterPro" id="IPR029499">
    <property type="entry name" value="PduO-typ"/>
</dbReference>
<evidence type="ECO:0000256" key="9">
    <source>
        <dbReference type="ARBA" id="ARBA00031529"/>
    </source>
</evidence>
<dbReference type="Proteomes" id="UP000192660">
    <property type="component" value="Unassembled WGS sequence"/>
</dbReference>
<evidence type="ECO:0000256" key="8">
    <source>
        <dbReference type="ARBA" id="ARBA00022840"/>
    </source>
</evidence>
<comment type="catalytic activity">
    <reaction evidence="13 14">
        <text>2 cob(II)alamin + reduced [electron-transfer flavoprotein] + 2 ATP = 2 adenosylcob(III)alamin + 2 triphosphate + oxidized [electron-transfer flavoprotein] + 3 H(+)</text>
        <dbReference type="Rhea" id="RHEA:28671"/>
        <dbReference type="Rhea" id="RHEA-COMP:10685"/>
        <dbReference type="Rhea" id="RHEA-COMP:10686"/>
        <dbReference type="ChEBI" id="CHEBI:15378"/>
        <dbReference type="ChEBI" id="CHEBI:16304"/>
        <dbReference type="ChEBI" id="CHEBI:18036"/>
        <dbReference type="ChEBI" id="CHEBI:18408"/>
        <dbReference type="ChEBI" id="CHEBI:30616"/>
        <dbReference type="ChEBI" id="CHEBI:57692"/>
        <dbReference type="ChEBI" id="CHEBI:58307"/>
        <dbReference type="EC" id="2.5.1.17"/>
    </reaction>
</comment>
<evidence type="ECO:0000256" key="3">
    <source>
        <dbReference type="ARBA" id="ARBA00012454"/>
    </source>
</evidence>
<dbReference type="STRING" id="28034.BFX07_07570"/>
<dbReference type="Gene3D" id="1.20.1200.10">
    <property type="entry name" value="Cobalamin adenosyltransferase-like"/>
    <property type="match status" value="1"/>
</dbReference>
<dbReference type="PANTHER" id="PTHR12213:SF0">
    <property type="entry name" value="CORRINOID ADENOSYLTRANSFERASE MMAB"/>
    <property type="match status" value="1"/>
</dbReference>
<proteinExistence type="inferred from homology"/>
<evidence type="ECO:0000256" key="11">
    <source>
        <dbReference type="ARBA" id="ARBA00033354"/>
    </source>
</evidence>
<name>A0A1W1WNJ3_SULTA</name>
<evidence type="ECO:0000256" key="4">
    <source>
        <dbReference type="ARBA" id="ARBA00020963"/>
    </source>
</evidence>
<dbReference type="AlphaFoldDB" id="A0A1W1WNJ3"/>
<dbReference type="GO" id="GO:0009236">
    <property type="term" value="P:cobalamin biosynthetic process"/>
    <property type="evidence" value="ECO:0007669"/>
    <property type="project" value="UniProtKB-UniRule"/>
</dbReference>
<dbReference type="EMBL" id="FWWY01000001">
    <property type="protein sequence ID" value="SMC07580.1"/>
    <property type="molecule type" value="Genomic_DNA"/>
</dbReference>
<dbReference type="GO" id="GO:0008817">
    <property type="term" value="F:corrinoid adenosyltransferase activity"/>
    <property type="evidence" value="ECO:0007669"/>
    <property type="project" value="UniProtKB-UniRule"/>
</dbReference>
<dbReference type="RefSeq" id="WP_020374622.1">
    <property type="nucleotide sequence ID" value="NZ_FWWY01000001.1"/>
</dbReference>
<evidence type="ECO:0000256" key="10">
    <source>
        <dbReference type="ARBA" id="ARBA00033334"/>
    </source>
</evidence>
<accession>A0A1W1WNJ3</accession>
<dbReference type="Pfam" id="PF01923">
    <property type="entry name" value="Cob_adeno_trans"/>
    <property type="match status" value="1"/>
</dbReference>
<evidence type="ECO:0000313" key="17">
    <source>
        <dbReference type="Proteomes" id="UP000192660"/>
    </source>
</evidence>
<evidence type="ECO:0000256" key="14">
    <source>
        <dbReference type="RuleBase" id="RU366026"/>
    </source>
</evidence>
<dbReference type="PANTHER" id="PTHR12213">
    <property type="entry name" value="CORRINOID ADENOSYLTRANSFERASE"/>
    <property type="match status" value="1"/>
</dbReference>
<keyword evidence="5 14" id="KW-0169">Cobalamin biosynthesis</keyword>
<gene>
    <name evidence="16" type="ORF">SAMN00768000_3455</name>
</gene>
<dbReference type="InterPro" id="IPR016030">
    <property type="entry name" value="CblAdoTrfase-like"/>
</dbReference>
<sequence length="194" mass="21840">MPSRIYTRNGDGGITRLSTGQKIEKHSQRVNAYGTLYELNAFIGQARAYLSESRPSPVPDEWTHLEAFLHDLQHRLFMVGRDLSTTFDDEGQASTPPALTKQLEQLADTLRNHTPPWKPFTIPEGSLAATSLYIATTVCRRAEREIWALNKLEKVPHAVLTFMNRLSDVLFAAARYVNAQLGIHEEATGMPQTY</sequence>
<evidence type="ECO:0000256" key="5">
    <source>
        <dbReference type="ARBA" id="ARBA00022573"/>
    </source>
</evidence>
<evidence type="ECO:0000256" key="12">
    <source>
        <dbReference type="ARBA" id="ARBA00048555"/>
    </source>
</evidence>
<keyword evidence="7 14" id="KW-0547">Nucleotide-binding</keyword>
<evidence type="ECO:0000256" key="2">
    <source>
        <dbReference type="ARBA" id="ARBA00007487"/>
    </source>
</evidence>
<evidence type="ECO:0000259" key="15">
    <source>
        <dbReference type="Pfam" id="PF01923"/>
    </source>
</evidence>
<evidence type="ECO:0000256" key="6">
    <source>
        <dbReference type="ARBA" id="ARBA00022679"/>
    </source>
</evidence>
<dbReference type="OrthoDB" id="9778896at2"/>
<evidence type="ECO:0000256" key="13">
    <source>
        <dbReference type="ARBA" id="ARBA00048692"/>
    </source>
</evidence>
<dbReference type="InterPro" id="IPR036451">
    <property type="entry name" value="CblAdoTrfase-like_sf"/>
</dbReference>
<comment type="similarity">
    <text evidence="2 14">Belongs to the Cob(I)alamin adenosyltransferase family.</text>
</comment>
<keyword evidence="17" id="KW-1185">Reference proteome</keyword>
<dbReference type="NCBIfam" id="TIGR00636">
    <property type="entry name" value="PduO_Nterm"/>
    <property type="match status" value="1"/>
</dbReference>
<comment type="pathway">
    <text evidence="1 14">Cofactor biosynthesis; adenosylcobalamin biosynthesis; adenosylcobalamin from cob(II)yrinate a,c-diamide: step 2/7.</text>
</comment>
<evidence type="ECO:0000256" key="7">
    <source>
        <dbReference type="ARBA" id="ARBA00022741"/>
    </source>
</evidence>
<organism evidence="16 17">
    <name type="scientific">Sulfobacillus thermosulfidooxidans (strain DSM 9293 / VKM B-1269 / AT-1)</name>
    <dbReference type="NCBI Taxonomy" id="929705"/>
    <lineage>
        <taxon>Bacteria</taxon>
        <taxon>Bacillati</taxon>
        <taxon>Bacillota</taxon>
        <taxon>Clostridia</taxon>
        <taxon>Eubacteriales</taxon>
        <taxon>Clostridiales Family XVII. Incertae Sedis</taxon>
        <taxon>Sulfobacillus</taxon>
    </lineage>
</organism>
<reference evidence="17" key="1">
    <citation type="submission" date="2017-04" db="EMBL/GenBank/DDBJ databases">
        <authorList>
            <person name="Varghese N."/>
            <person name="Submissions S."/>
        </authorList>
    </citation>
    <scope>NUCLEOTIDE SEQUENCE [LARGE SCALE GENOMIC DNA]</scope>
    <source>
        <strain evidence="17">DSM 9293</strain>
    </source>
</reference>
<comment type="catalytic activity">
    <reaction evidence="12 14">
        <text>2 cob(II)yrinate a,c diamide + reduced [electron-transfer flavoprotein] + 2 ATP = 2 adenosylcob(III)yrinate a,c-diamide + 2 triphosphate + oxidized [electron-transfer flavoprotein] + 3 H(+)</text>
        <dbReference type="Rhea" id="RHEA:11528"/>
        <dbReference type="Rhea" id="RHEA-COMP:10685"/>
        <dbReference type="Rhea" id="RHEA-COMP:10686"/>
        <dbReference type="ChEBI" id="CHEBI:15378"/>
        <dbReference type="ChEBI" id="CHEBI:18036"/>
        <dbReference type="ChEBI" id="CHEBI:30616"/>
        <dbReference type="ChEBI" id="CHEBI:57692"/>
        <dbReference type="ChEBI" id="CHEBI:58307"/>
        <dbReference type="ChEBI" id="CHEBI:58503"/>
        <dbReference type="ChEBI" id="CHEBI:58537"/>
        <dbReference type="EC" id="2.5.1.17"/>
    </reaction>
</comment>
<keyword evidence="8 14" id="KW-0067">ATP-binding</keyword>
<evidence type="ECO:0000313" key="16">
    <source>
        <dbReference type="EMBL" id="SMC07580.1"/>
    </source>
</evidence>
<dbReference type="GO" id="GO:0005524">
    <property type="term" value="F:ATP binding"/>
    <property type="evidence" value="ECO:0007669"/>
    <property type="project" value="UniProtKB-UniRule"/>
</dbReference>